<gene>
    <name evidence="1" type="ORF">A2991_00975</name>
</gene>
<evidence type="ECO:0000313" key="2">
    <source>
        <dbReference type="Proteomes" id="UP000177865"/>
    </source>
</evidence>
<protein>
    <submittedName>
        <fullName evidence="1">Uncharacterized protein</fullName>
    </submittedName>
</protein>
<evidence type="ECO:0000313" key="1">
    <source>
        <dbReference type="EMBL" id="OHA53078.1"/>
    </source>
</evidence>
<dbReference type="AlphaFoldDB" id="A0A1G2PXM9"/>
<proteinExistence type="predicted"/>
<comment type="caution">
    <text evidence="1">The sequence shown here is derived from an EMBL/GenBank/DDBJ whole genome shotgun (WGS) entry which is preliminary data.</text>
</comment>
<accession>A0A1G2PXM9</accession>
<sequence length="77" mass="8126">MGNPEGVRQIADGQGLDPEEAQRLRCVQSILWNGACIHHSAIGKAAAAAFGEEVVGECVDAESVREVMELIVNGPKP</sequence>
<name>A0A1G2PXM9_9BACT</name>
<organism evidence="1 2">
    <name type="scientific">Candidatus Terrybacteria bacterium RIFCSPLOWO2_01_FULL_58_14</name>
    <dbReference type="NCBI Taxonomy" id="1802369"/>
    <lineage>
        <taxon>Bacteria</taxon>
        <taxon>Candidatus Terryibacteriota</taxon>
    </lineage>
</organism>
<reference evidence="1 2" key="1">
    <citation type="journal article" date="2016" name="Nat. Commun.">
        <title>Thousands of microbial genomes shed light on interconnected biogeochemical processes in an aquifer system.</title>
        <authorList>
            <person name="Anantharaman K."/>
            <person name="Brown C.T."/>
            <person name="Hug L.A."/>
            <person name="Sharon I."/>
            <person name="Castelle C.J."/>
            <person name="Probst A.J."/>
            <person name="Thomas B.C."/>
            <person name="Singh A."/>
            <person name="Wilkins M.J."/>
            <person name="Karaoz U."/>
            <person name="Brodie E.L."/>
            <person name="Williams K.H."/>
            <person name="Hubbard S.S."/>
            <person name="Banfield J.F."/>
        </authorList>
    </citation>
    <scope>NUCLEOTIDE SEQUENCE [LARGE SCALE GENOMIC DNA]</scope>
</reference>
<dbReference type="EMBL" id="MHSZ01000022">
    <property type="protein sequence ID" value="OHA53078.1"/>
    <property type="molecule type" value="Genomic_DNA"/>
</dbReference>
<dbReference type="Proteomes" id="UP000177865">
    <property type="component" value="Unassembled WGS sequence"/>
</dbReference>